<dbReference type="AlphaFoldDB" id="A0AAE9I4Z6"/>
<evidence type="ECO:0000256" key="1">
    <source>
        <dbReference type="ARBA" id="ARBA00006484"/>
    </source>
</evidence>
<dbReference type="Proteomes" id="UP001056132">
    <property type="component" value="Chromosome 2"/>
</dbReference>
<reference evidence="3 5" key="1">
    <citation type="submission" date="2019-05" db="EMBL/GenBank/DDBJ databases">
        <title>Whole genome sequence analysis of Cupriavidus campinensis S14E4C strain.</title>
        <authorList>
            <person name="Abbaszade G."/>
            <person name="Szabo A."/>
            <person name="Toumi M."/>
            <person name="Toth E."/>
        </authorList>
    </citation>
    <scope>NUCLEOTIDE SEQUENCE [LARGE SCALE GENOMIC DNA]</scope>
    <source>
        <strain evidence="3 5">S14E4C</strain>
    </source>
</reference>
<dbReference type="PANTHER" id="PTHR43943">
    <property type="entry name" value="DEHYDROGENASE/REDUCTASE (SDR FAMILY) MEMBER 4"/>
    <property type="match status" value="1"/>
</dbReference>
<protein>
    <submittedName>
        <fullName evidence="4">SDR family oxidoreductase</fullName>
    </submittedName>
</protein>
<accession>A0AAE9I4Z6</accession>
<dbReference type="Proteomes" id="UP000318943">
    <property type="component" value="Unassembled WGS sequence"/>
</dbReference>
<evidence type="ECO:0000313" key="5">
    <source>
        <dbReference type="Proteomes" id="UP000318943"/>
    </source>
</evidence>
<name>A0AAE9I4Z6_9BURK</name>
<dbReference type="SMART" id="SM00822">
    <property type="entry name" value="PKS_KR"/>
    <property type="match status" value="1"/>
</dbReference>
<dbReference type="NCBIfam" id="NF005559">
    <property type="entry name" value="PRK07231.1"/>
    <property type="match status" value="1"/>
</dbReference>
<dbReference type="FunFam" id="3.40.50.720:FF:000084">
    <property type="entry name" value="Short-chain dehydrogenase reductase"/>
    <property type="match status" value="1"/>
</dbReference>
<organism evidence="4 6">
    <name type="scientific">Cupriavidus campinensis</name>
    <dbReference type="NCBI Taxonomy" id="151783"/>
    <lineage>
        <taxon>Bacteria</taxon>
        <taxon>Pseudomonadati</taxon>
        <taxon>Pseudomonadota</taxon>
        <taxon>Betaproteobacteria</taxon>
        <taxon>Burkholderiales</taxon>
        <taxon>Burkholderiaceae</taxon>
        <taxon>Cupriavidus</taxon>
    </lineage>
</organism>
<dbReference type="Gene3D" id="3.40.50.720">
    <property type="entry name" value="NAD(P)-binding Rossmann-like Domain"/>
    <property type="match status" value="1"/>
</dbReference>
<dbReference type="CDD" id="cd05233">
    <property type="entry name" value="SDR_c"/>
    <property type="match status" value="1"/>
</dbReference>
<evidence type="ECO:0000313" key="4">
    <source>
        <dbReference type="EMBL" id="URF06545.1"/>
    </source>
</evidence>
<evidence type="ECO:0000313" key="3">
    <source>
        <dbReference type="EMBL" id="TSP13807.1"/>
    </source>
</evidence>
<dbReference type="InterPro" id="IPR036291">
    <property type="entry name" value="NAD(P)-bd_dom_sf"/>
</dbReference>
<dbReference type="SUPFAM" id="SSF51735">
    <property type="entry name" value="NAD(P)-binding Rossmann-fold domains"/>
    <property type="match status" value="1"/>
</dbReference>
<dbReference type="InterPro" id="IPR057326">
    <property type="entry name" value="KR_dom"/>
</dbReference>
<comment type="similarity">
    <text evidence="1">Belongs to the short-chain dehydrogenases/reductases (SDR) family.</text>
</comment>
<keyword evidence="5" id="KW-1185">Reference proteome</keyword>
<dbReference type="EMBL" id="CP097331">
    <property type="protein sequence ID" value="URF06545.1"/>
    <property type="molecule type" value="Genomic_DNA"/>
</dbReference>
<dbReference type="Pfam" id="PF13561">
    <property type="entry name" value="adh_short_C2"/>
    <property type="match status" value="1"/>
</dbReference>
<sequence>MSKLFDLSGRVAVITGSTKGMGLEMARALGQQGARVVVSGRDSAVSERVAATLKAEGIDATGIACDIADLVSVRAFADKVLATFGRVDALLLNAAASGVVGPMLEQGEKEFDDVMAGNVRGNFVLVNALAPQMIERRDGSIVFMSSIAGRRGSAFLPLYSVSKGAIDAVMRNFALTLAPHNINVNSINPGPVRTDFSRDALWGDPEREKALSGAIPMRRIAEASDVAGLAVLLASPAGRYITGQVIGLDGGATA</sequence>
<dbReference type="PANTHER" id="PTHR43943:SF2">
    <property type="entry name" value="DEHYDROGENASE_REDUCTASE 4"/>
    <property type="match status" value="1"/>
</dbReference>
<evidence type="ECO:0000313" key="6">
    <source>
        <dbReference type="Proteomes" id="UP001056132"/>
    </source>
</evidence>
<dbReference type="InterPro" id="IPR002347">
    <property type="entry name" value="SDR_fam"/>
</dbReference>
<dbReference type="RefSeq" id="WP_144196509.1">
    <property type="nucleotide sequence ID" value="NZ_CAJPVH010000005.1"/>
</dbReference>
<proteinExistence type="inferred from homology"/>
<dbReference type="PRINTS" id="PR00081">
    <property type="entry name" value="GDHRDH"/>
</dbReference>
<dbReference type="InterPro" id="IPR020904">
    <property type="entry name" value="Sc_DH/Rdtase_CS"/>
</dbReference>
<reference evidence="4" key="3">
    <citation type="submission" date="2022-05" db="EMBL/GenBank/DDBJ databases">
        <authorList>
            <person name="Kunte H.-J."/>
        </authorList>
    </citation>
    <scope>NUCLEOTIDE SEQUENCE</scope>
    <source>
        <strain evidence="4">G5</strain>
    </source>
</reference>
<dbReference type="KEGG" id="ccam:M5D45_25975"/>
<gene>
    <name evidence="3" type="ORF">FGG12_04805</name>
    <name evidence="4" type="ORF">M5D45_25975</name>
</gene>
<dbReference type="EMBL" id="VCIZ01000002">
    <property type="protein sequence ID" value="TSP13807.1"/>
    <property type="molecule type" value="Genomic_DNA"/>
</dbReference>
<reference evidence="4" key="2">
    <citation type="journal article" date="2022" name="Microbiol. Resour. Announc.">
        <title>Genome Sequence of Cupriavidus campinensis Strain G5, a Member of a Bacterial Consortium Capable of Polyethylene Degradation.</title>
        <authorList>
            <person name="Schneider B."/>
            <person name="Pfeiffer F."/>
            <person name="Dyall-Smith M."/>
            <person name="Kunte H.J."/>
        </authorList>
    </citation>
    <scope>NUCLEOTIDE SEQUENCE</scope>
    <source>
        <strain evidence="4">G5</strain>
    </source>
</reference>
<evidence type="ECO:0000259" key="2">
    <source>
        <dbReference type="SMART" id="SM00822"/>
    </source>
</evidence>
<dbReference type="PROSITE" id="PS00061">
    <property type="entry name" value="ADH_SHORT"/>
    <property type="match status" value="1"/>
</dbReference>
<feature type="domain" description="Ketoreductase" evidence="2">
    <location>
        <begin position="10"/>
        <end position="205"/>
    </location>
</feature>